<keyword evidence="3" id="KW-1185">Reference proteome</keyword>
<evidence type="ECO:0000256" key="1">
    <source>
        <dbReference type="SAM" id="MobiDB-lite"/>
    </source>
</evidence>
<gene>
    <name evidence="2" type="ORF">PR048_025224</name>
</gene>
<name>A0ABQ9GQS8_9NEOP</name>
<feature type="compositionally biased region" description="Polar residues" evidence="1">
    <location>
        <begin position="11"/>
        <end position="26"/>
    </location>
</feature>
<accession>A0ABQ9GQS8</accession>
<evidence type="ECO:0000313" key="2">
    <source>
        <dbReference type="EMBL" id="KAJ8874376.1"/>
    </source>
</evidence>
<dbReference type="Proteomes" id="UP001159363">
    <property type="component" value="Chromosome 9"/>
</dbReference>
<protein>
    <submittedName>
        <fullName evidence="2">Uncharacterized protein</fullName>
    </submittedName>
</protein>
<proteinExistence type="predicted"/>
<dbReference type="EMBL" id="JARBHB010000010">
    <property type="protein sequence ID" value="KAJ8874376.1"/>
    <property type="molecule type" value="Genomic_DNA"/>
</dbReference>
<organism evidence="2 3">
    <name type="scientific">Dryococelus australis</name>
    <dbReference type="NCBI Taxonomy" id="614101"/>
    <lineage>
        <taxon>Eukaryota</taxon>
        <taxon>Metazoa</taxon>
        <taxon>Ecdysozoa</taxon>
        <taxon>Arthropoda</taxon>
        <taxon>Hexapoda</taxon>
        <taxon>Insecta</taxon>
        <taxon>Pterygota</taxon>
        <taxon>Neoptera</taxon>
        <taxon>Polyneoptera</taxon>
        <taxon>Phasmatodea</taxon>
        <taxon>Verophasmatodea</taxon>
        <taxon>Anareolatae</taxon>
        <taxon>Phasmatidae</taxon>
        <taxon>Eurycanthinae</taxon>
        <taxon>Dryococelus</taxon>
    </lineage>
</organism>
<feature type="region of interest" description="Disordered" evidence="1">
    <location>
        <begin position="1"/>
        <end position="26"/>
    </location>
</feature>
<reference evidence="2 3" key="1">
    <citation type="submission" date="2023-02" db="EMBL/GenBank/DDBJ databases">
        <title>LHISI_Scaffold_Assembly.</title>
        <authorList>
            <person name="Stuart O.P."/>
            <person name="Cleave R."/>
            <person name="Magrath M.J.L."/>
            <person name="Mikheyev A.S."/>
        </authorList>
    </citation>
    <scope>NUCLEOTIDE SEQUENCE [LARGE SCALE GENOMIC DNA]</scope>
    <source>
        <strain evidence="2">Daus_M_001</strain>
        <tissue evidence="2">Leg muscle</tissue>
    </source>
</reference>
<sequence>MKRQPLEHTVLGTSWRTPAQSSPSTVTADSQCAVDIAVAERLALSPPTKAIRAQSPAEPPDSRMWESCRTMSLVGGSSRGTPASPAPQFRHRSILNPIAHIGSEDLAFKSRPNLFNHSIHGFFTKLSDSHKRKSDSGPAGDRTRNDLVVERSSCRSTTTALILDIIVYPRGSRDLVVIATMTKWTVNSNYFGCEIKISIVSEAARLTLVTAMMPYKQLTASSRRPRVANSVIQRWTQFCQLQKPREVAAREIQNIECVPHVGGIQ</sequence>
<evidence type="ECO:0000313" key="3">
    <source>
        <dbReference type="Proteomes" id="UP001159363"/>
    </source>
</evidence>
<comment type="caution">
    <text evidence="2">The sequence shown here is derived from an EMBL/GenBank/DDBJ whole genome shotgun (WGS) entry which is preliminary data.</text>
</comment>